<dbReference type="EMBL" id="JASSPP010000002">
    <property type="protein sequence ID" value="MDK9580348.1"/>
    <property type="molecule type" value="Genomic_DNA"/>
</dbReference>
<dbReference type="SUPFAM" id="SSF110455">
    <property type="entry name" value="Toprim domain"/>
    <property type="match status" value="1"/>
</dbReference>
<dbReference type="Gene3D" id="3.40.1360.10">
    <property type="match status" value="1"/>
</dbReference>
<sequence>MIKIDGIVVVEGKDDKTALSRVIEPEKIYILNGMSGANQKKLTI</sequence>
<gene>
    <name evidence="1" type="ORF">QQA45_02280</name>
</gene>
<comment type="caution">
    <text evidence="1">The sequence shown here is derived from an EMBL/GenBank/DDBJ whole genome shotgun (WGS) entry which is preliminary data.</text>
</comment>
<accession>A0ABT7HIL2</accession>
<dbReference type="RefSeq" id="WP_285152703.1">
    <property type="nucleotide sequence ID" value="NZ_JASSPP010000002.1"/>
</dbReference>
<protein>
    <submittedName>
        <fullName evidence="1">Uncharacterized protein</fullName>
    </submittedName>
</protein>
<evidence type="ECO:0000313" key="2">
    <source>
        <dbReference type="Proteomes" id="UP001225134"/>
    </source>
</evidence>
<organism evidence="1 2">
    <name type="scientific">Sneathia sanguinegens</name>
    <dbReference type="NCBI Taxonomy" id="40543"/>
    <lineage>
        <taxon>Bacteria</taxon>
        <taxon>Fusobacteriati</taxon>
        <taxon>Fusobacteriota</taxon>
        <taxon>Fusobacteriia</taxon>
        <taxon>Fusobacteriales</taxon>
        <taxon>Leptotrichiaceae</taxon>
        <taxon>Sneathia</taxon>
    </lineage>
</organism>
<dbReference type="Proteomes" id="UP001225134">
    <property type="component" value="Unassembled WGS sequence"/>
</dbReference>
<keyword evidence="2" id="KW-1185">Reference proteome</keyword>
<name>A0ABT7HIL2_9FUSO</name>
<proteinExistence type="predicted"/>
<reference evidence="1 2" key="1">
    <citation type="submission" date="2023-06" db="EMBL/GenBank/DDBJ databases">
        <title>Antibody response to the Sneathia vaginalis cytopathogenic toxin A during pregnancy.</title>
        <authorList>
            <person name="Mccoy Z.T."/>
            <person name="Serrano M.G."/>
            <person name="Spaine K."/>
            <person name="Edwards D.J."/>
            <person name="Buck G.A."/>
            <person name="Jefferson K."/>
        </authorList>
    </citation>
    <scope>NUCLEOTIDE SEQUENCE [LARGE SCALE GENOMIC DNA]</scope>
    <source>
        <strain evidence="1 2">CCUG 42621</strain>
    </source>
</reference>
<evidence type="ECO:0000313" key="1">
    <source>
        <dbReference type="EMBL" id="MDK9580348.1"/>
    </source>
</evidence>